<feature type="domain" description="WxL" evidence="4">
    <location>
        <begin position="643"/>
        <end position="746"/>
    </location>
</feature>
<dbReference type="InterPro" id="IPR044056">
    <property type="entry name" value="InlI_Ig-like"/>
</dbReference>
<name>A0A7X0X947_9LIST</name>
<keyword evidence="3" id="KW-0732">Signal</keyword>
<evidence type="ECO:0000313" key="6">
    <source>
        <dbReference type="EMBL" id="MBC1489900.1"/>
    </source>
</evidence>
<dbReference type="InterPro" id="IPR027994">
    <property type="entry name" value="WxL_dom"/>
</dbReference>
<evidence type="ECO:0000256" key="2">
    <source>
        <dbReference type="ARBA" id="ARBA00022737"/>
    </source>
</evidence>
<evidence type="ECO:0000256" key="1">
    <source>
        <dbReference type="ARBA" id="ARBA00022614"/>
    </source>
</evidence>
<reference evidence="6 7" key="1">
    <citation type="submission" date="2020-03" db="EMBL/GenBank/DDBJ databases">
        <title>Soil Listeria distribution.</title>
        <authorList>
            <person name="Liao J."/>
            <person name="Wiedmann M."/>
        </authorList>
    </citation>
    <scope>NUCLEOTIDE SEQUENCE [LARGE SCALE GENOMIC DNA]</scope>
    <source>
        <strain evidence="6 7">FSL L7-1554</strain>
    </source>
</reference>
<dbReference type="NCBIfam" id="NF033932">
    <property type="entry name" value="LapB_rpt_80"/>
    <property type="match status" value="1"/>
</dbReference>
<keyword evidence="2" id="KW-0677">Repeat</keyword>
<organism evidence="6 7">
    <name type="scientific">Listeria immobilis</name>
    <dbReference type="NCBI Taxonomy" id="2713502"/>
    <lineage>
        <taxon>Bacteria</taxon>
        <taxon>Bacillati</taxon>
        <taxon>Bacillota</taxon>
        <taxon>Bacilli</taxon>
        <taxon>Bacillales</taxon>
        <taxon>Listeriaceae</taxon>
        <taxon>Listeria</taxon>
    </lineage>
</organism>
<protein>
    <submittedName>
        <fullName evidence="6">LapB repeat-containing protein</fullName>
    </submittedName>
</protein>
<dbReference type="SUPFAM" id="SSF52047">
    <property type="entry name" value="RNI-like"/>
    <property type="match status" value="1"/>
</dbReference>
<dbReference type="RefSeq" id="WP_185381491.1">
    <property type="nucleotide sequence ID" value="NZ_JAASTW010000019.1"/>
</dbReference>
<dbReference type="Pfam" id="PF13731">
    <property type="entry name" value="WxL"/>
    <property type="match status" value="1"/>
</dbReference>
<evidence type="ECO:0000256" key="3">
    <source>
        <dbReference type="SAM" id="SignalP"/>
    </source>
</evidence>
<dbReference type="Pfam" id="PF18981">
    <property type="entry name" value="InlK_D3"/>
    <property type="match status" value="1"/>
</dbReference>
<evidence type="ECO:0000313" key="7">
    <source>
        <dbReference type="Proteomes" id="UP000561617"/>
    </source>
</evidence>
<evidence type="ECO:0000259" key="4">
    <source>
        <dbReference type="Pfam" id="PF13731"/>
    </source>
</evidence>
<feature type="chain" id="PRO_5031441535" evidence="3">
    <location>
        <begin position="26"/>
        <end position="747"/>
    </location>
</feature>
<dbReference type="EMBL" id="JAASTW010000019">
    <property type="protein sequence ID" value="MBC1489900.1"/>
    <property type="molecule type" value="Genomic_DNA"/>
</dbReference>
<evidence type="ECO:0000259" key="5">
    <source>
        <dbReference type="Pfam" id="PF18981"/>
    </source>
</evidence>
<dbReference type="PROSITE" id="PS51450">
    <property type="entry name" value="LRR"/>
    <property type="match status" value="4"/>
</dbReference>
<dbReference type="Proteomes" id="UP000561617">
    <property type="component" value="Unassembled WGS sequence"/>
</dbReference>
<keyword evidence="1" id="KW-0433">Leucine-rich repeat</keyword>
<accession>A0A7X0X947</accession>
<dbReference type="Gene3D" id="3.80.10.10">
    <property type="entry name" value="Ribonuclease Inhibitor"/>
    <property type="match status" value="1"/>
</dbReference>
<comment type="caution">
    <text evidence="6">The sequence shown here is derived from an EMBL/GenBank/DDBJ whole genome shotgun (WGS) entry which is preliminary data.</text>
</comment>
<dbReference type="AlphaFoldDB" id="A0A7X0X947"/>
<proteinExistence type="predicted"/>
<gene>
    <name evidence="6" type="ORF">HCJ38_12950</name>
</gene>
<dbReference type="InterPro" id="IPR001611">
    <property type="entry name" value="Leu-rich_rpt"/>
</dbReference>
<feature type="signal peptide" evidence="3">
    <location>
        <begin position="1"/>
        <end position="25"/>
    </location>
</feature>
<sequence>MKMKWKISLLLVLLFAFFAPVYTSAVETEGDAANELEASEEVNDIEGGVEESDPIEVLPEVLLPVASHKIEETNENRTKALTKEKSLLTTEPKKVTAIPTGSTIATVFPDAEMASTIVTSLNTTSYSPTQQKRTWTVNDIITENDLLTISRILGNGEKLKSIEGIQYCTQVIEISFTANSASIDTGLDNIAPLAEAVGGYPKLETLTLRSMLKLQDLSPLSQIDGGFPKLTTFTIAVISCKDYSFLTKVVGGFPQLKNLVINTGYFKDLSVLLQIDKGLPNLVNLNLSSNKISDTSSLASFNELSQLEVLNLGSNLIDNLDFLENPSGWPNLKELLLNYNLIGNNALKSFPNVSAGFPKLERLALGQNKISDITSLTQKNFLNMKNFELTYNQISDISSLANMQFNYSIYINVSKQGILLPIINSVATNQSFTTESIDIIDELGNNQPPNTFLPSTGTYQAINSQITWPISTMITDPSYARNGYIIPYIPAHDGVSYGWNYTRNENKRNVSFSGTVYQPLNYVHFPPTITADNSQEYVENETVTEADFLTDIHATTDDGSQIDSDFETVVDKSVPGDYMVTLIASNGVGAATPVSVTVRILASLELEVPASFRMDVDANVDAIPTSDTNQTLKCYGAMGVADLKVTDRRSVKPGWTVTASMTPFTNSKGDILESPLKYQSQTLASGAVYLGTTNQPIEVKAASSQTGYITTTSDLQDRLTMDVLPNDALVDDAYEANITWTLEDAPR</sequence>
<dbReference type="InterPro" id="IPR013783">
    <property type="entry name" value="Ig-like_fold"/>
</dbReference>
<dbReference type="SMART" id="SM00365">
    <property type="entry name" value="LRR_SD22"/>
    <property type="match status" value="5"/>
</dbReference>
<dbReference type="PANTHER" id="PTHR46652:SF3">
    <property type="entry name" value="LEUCINE-RICH REPEAT-CONTAINING PROTEIN 9"/>
    <property type="match status" value="1"/>
</dbReference>
<feature type="domain" description="Internalin I Ig-like" evidence="5">
    <location>
        <begin position="527"/>
        <end position="600"/>
    </location>
</feature>
<dbReference type="InterPro" id="IPR032675">
    <property type="entry name" value="LRR_dom_sf"/>
</dbReference>
<dbReference type="Gene3D" id="2.60.40.10">
    <property type="entry name" value="Immunoglobulins"/>
    <property type="match status" value="1"/>
</dbReference>
<dbReference type="PANTHER" id="PTHR46652">
    <property type="entry name" value="LEUCINE-RICH REPEAT AND IQ DOMAIN-CONTAINING PROTEIN 1-RELATED"/>
    <property type="match status" value="1"/>
</dbReference>
<dbReference type="InterPro" id="IPR050836">
    <property type="entry name" value="SDS22/Internalin_LRR"/>
</dbReference>